<comment type="subcellular location">
    <subcellularLocation>
        <location evidence="1">Nucleus</location>
    </subcellularLocation>
</comment>
<gene>
    <name evidence="8" type="ORF">BDV36DRAFT_285352</name>
</gene>
<dbReference type="Gene3D" id="4.10.240.10">
    <property type="entry name" value="Zn(2)-C6 fungal-type DNA-binding domain"/>
    <property type="match status" value="1"/>
</dbReference>
<keyword evidence="9" id="KW-1185">Reference proteome</keyword>
<keyword evidence="5" id="KW-0539">Nucleus</keyword>
<evidence type="ECO:0000256" key="6">
    <source>
        <dbReference type="SAM" id="MobiDB-lite"/>
    </source>
</evidence>
<dbReference type="PANTHER" id="PTHR37534">
    <property type="entry name" value="TRANSCRIPTIONAL ACTIVATOR PROTEIN UGA3"/>
    <property type="match status" value="1"/>
</dbReference>
<proteinExistence type="predicted"/>
<evidence type="ECO:0000313" key="8">
    <source>
        <dbReference type="EMBL" id="KAE8415443.1"/>
    </source>
</evidence>
<keyword evidence="4" id="KW-0804">Transcription</keyword>
<dbReference type="Proteomes" id="UP000325395">
    <property type="component" value="Unassembled WGS sequence"/>
</dbReference>
<dbReference type="Pfam" id="PF00172">
    <property type="entry name" value="Zn_clus"/>
    <property type="match status" value="1"/>
</dbReference>
<accession>A0ABQ6WFQ5</accession>
<evidence type="ECO:0000259" key="7">
    <source>
        <dbReference type="PROSITE" id="PS50048"/>
    </source>
</evidence>
<feature type="domain" description="Zn(2)-C6 fungal-type" evidence="7">
    <location>
        <begin position="18"/>
        <end position="46"/>
    </location>
</feature>
<evidence type="ECO:0000256" key="1">
    <source>
        <dbReference type="ARBA" id="ARBA00004123"/>
    </source>
</evidence>
<evidence type="ECO:0000256" key="4">
    <source>
        <dbReference type="ARBA" id="ARBA00023163"/>
    </source>
</evidence>
<evidence type="ECO:0000256" key="2">
    <source>
        <dbReference type="ARBA" id="ARBA00023015"/>
    </source>
</evidence>
<keyword evidence="2" id="KW-0805">Transcription regulation</keyword>
<name>A0ABQ6WFQ5_9EURO</name>
<evidence type="ECO:0000313" key="9">
    <source>
        <dbReference type="Proteomes" id="UP000325395"/>
    </source>
</evidence>
<reference evidence="8 9" key="1">
    <citation type="submission" date="2019-04" db="EMBL/GenBank/DDBJ databases">
        <authorList>
            <consortium name="DOE Joint Genome Institute"/>
            <person name="Mondo S."/>
            <person name="Kjaerbolling I."/>
            <person name="Vesth T."/>
            <person name="Frisvad J.C."/>
            <person name="Nybo J.L."/>
            <person name="Theobald S."/>
            <person name="Kildgaard S."/>
            <person name="Isbrandt T."/>
            <person name="Kuo A."/>
            <person name="Sato A."/>
            <person name="Lyhne E.K."/>
            <person name="Kogle M.E."/>
            <person name="Wiebenga A."/>
            <person name="Kun R.S."/>
            <person name="Lubbers R.J."/>
            <person name="Makela M.R."/>
            <person name="Barry K."/>
            <person name="Chovatia M."/>
            <person name="Clum A."/>
            <person name="Daum C."/>
            <person name="Haridas S."/>
            <person name="He G."/>
            <person name="LaButti K."/>
            <person name="Lipzen A."/>
            <person name="Riley R."/>
            <person name="Salamov A."/>
            <person name="Simmons B.A."/>
            <person name="Magnuson J.K."/>
            <person name="Henrissat B."/>
            <person name="Mortensen U.H."/>
            <person name="Larsen T.O."/>
            <person name="Devries R.P."/>
            <person name="Grigoriev I.V."/>
            <person name="Machida M."/>
            <person name="Baker S.E."/>
            <person name="Andersen M.R."/>
            <person name="Cantor M.N."/>
            <person name="Hua S.X."/>
        </authorList>
    </citation>
    <scope>NUCLEOTIDE SEQUENCE [LARGE SCALE GENOMIC DNA]</scope>
    <source>
        <strain evidence="8 9">CBS 117616</strain>
    </source>
</reference>
<evidence type="ECO:0000256" key="3">
    <source>
        <dbReference type="ARBA" id="ARBA00023125"/>
    </source>
</evidence>
<evidence type="ECO:0000256" key="5">
    <source>
        <dbReference type="ARBA" id="ARBA00023242"/>
    </source>
</evidence>
<keyword evidence="3" id="KW-0238">DNA-binding</keyword>
<organism evidence="8 9">
    <name type="scientific">Aspergillus pseudocaelatus</name>
    <dbReference type="NCBI Taxonomy" id="1825620"/>
    <lineage>
        <taxon>Eukaryota</taxon>
        <taxon>Fungi</taxon>
        <taxon>Dikarya</taxon>
        <taxon>Ascomycota</taxon>
        <taxon>Pezizomycotina</taxon>
        <taxon>Eurotiomycetes</taxon>
        <taxon>Eurotiomycetidae</taxon>
        <taxon>Eurotiales</taxon>
        <taxon>Aspergillaceae</taxon>
        <taxon>Aspergillus</taxon>
        <taxon>Aspergillus subgen. Circumdati</taxon>
    </lineage>
</organism>
<dbReference type="InterPro" id="IPR036864">
    <property type="entry name" value="Zn2-C6_fun-type_DNA-bd_sf"/>
</dbReference>
<protein>
    <submittedName>
        <fullName evidence="8">Fungal-specific transcription factor domain-containing protein</fullName>
    </submittedName>
</protein>
<dbReference type="PROSITE" id="PS50048">
    <property type="entry name" value="ZN2_CY6_FUNGAL_2"/>
    <property type="match status" value="1"/>
</dbReference>
<dbReference type="EMBL" id="ML735767">
    <property type="protein sequence ID" value="KAE8415443.1"/>
    <property type="molecule type" value="Genomic_DNA"/>
</dbReference>
<sequence length="639" mass="71217">MATQVGKRTNSLAFARTDCHTCASRGQKCDRQRPQCATCISHGRKCGGFATPLSWDHRRTRNRALASQDDSGEDAAVTTPKIGNGQIGKDPPRHFKFVLGGKRDRKRRKVVQPRNNTRAEKEAKEVNPPQPVDIADIDASPPGDDETSFDLHDTIDIPTPQDYFASLLQSGSSAFPLETPSMMERTSGEGLCGLGLGDAFQDGLSFISSDMGPVEGLVSTLRAPTLESVSGAGSGPSQPLGNQHEALLQMYDTEFCVLPITSDTALNPFRCREPLSQGSRLLFHSILALCCRHLSQITGTPSSEEREHRNQAFKLLENALQSDQLARRGLTLLDPLLVLFTLDCTLSASGRWSTYLTRAHSILEACGGPPALDNARIRSQVAMILWWDATLALVSRQGTVFSQSYLDHLIHSEKKDRWSFYDLTGCPSDLVVIIFKLAELAHQSTIASTMKWLTFNLTPIVQIEEQLRSWTHSFFAAPSYNQVSPSVDEGTGTPPLDEDTFHAHQDRHHCAEAWRHALLLYIERIFRWDRNRIRPLSIPCLARLTLNHVRCCRRTSQTQKQLLLPVFLAGSETGDEEMRDLARGYCRWWGERSRYNMFHSVPVLLEDIWGGDKWWGGVVDEKTKGASTAEGSNVQFLFG</sequence>
<dbReference type="SUPFAM" id="SSF57701">
    <property type="entry name" value="Zn2/Cys6 DNA-binding domain"/>
    <property type="match status" value="1"/>
</dbReference>
<dbReference type="Pfam" id="PF11951">
    <property type="entry name" value="Fungal_trans_2"/>
    <property type="match status" value="1"/>
</dbReference>
<dbReference type="InterPro" id="IPR021858">
    <property type="entry name" value="Fun_TF"/>
</dbReference>
<dbReference type="PANTHER" id="PTHR37534:SF46">
    <property type="entry name" value="ZN(II)2CYS6 TRANSCRIPTION FACTOR (EUROFUNG)"/>
    <property type="match status" value="1"/>
</dbReference>
<feature type="region of interest" description="Disordered" evidence="6">
    <location>
        <begin position="63"/>
        <end position="133"/>
    </location>
</feature>
<dbReference type="CDD" id="cd00067">
    <property type="entry name" value="GAL4"/>
    <property type="match status" value="1"/>
</dbReference>
<dbReference type="InterPro" id="IPR001138">
    <property type="entry name" value="Zn2Cys6_DnaBD"/>
</dbReference>